<dbReference type="Pfam" id="PF16561">
    <property type="entry name" value="AMPK1_CBM"/>
    <property type="match status" value="1"/>
</dbReference>
<gene>
    <name evidence="3" type="ORF">Cni_G17611</name>
</gene>
<evidence type="ECO:0000256" key="1">
    <source>
        <dbReference type="SAM" id="Coils"/>
    </source>
</evidence>
<protein>
    <recommendedName>
        <fullName evidence="2">AMP-activated protein kinase glycogen-binding domain-containing protein</fullName>
    </recommendedName>
</protein>
<sequence length="510" mass="57653">MTSLSLLSSPVLLLSSSISSRRSRLHRSPALLPPPFRSFPLLSSPRRAQELFPLPSFHATIPFLGFADRLQMSTRRAMRDEDAPEMVREKTDLEVQIYEFMEKSGTPNAFPTREDLIAAGGSDLVESIDVHGGRFAFGWDPDNSVVDDDTDSPQSGKVEIRDQDVLEDSKDFQDQFSDDSCKKGAIADCVIDSEDNDSVASSGMCTKKEVESVGSGGGIEGILGRLEKQRNLYLAIYSWDVKNVPEETGEFLLLDEDGMSSLWFQFVTTIHMKKNSLFFTAADIVHIEDNKILNHGFLDKDLKDPEMHKQTQNPAEANNRTNISDFYKNEIRLRLQQLEVDLASILYLLRSRGNFLVFQGQETTTQEMNKFSDALEFQETEIINARDKLRSIRARTAVLEGKMALEIIEAKKLMEEKRRRFDSAQNALSLLRTVCILWPNSASEVLLAGSFDGWSSQRMMEKSSSGIFSLHLKLYPGRYELKFLVDGEWKIDPLRPVVHNGYTNNLLIIT</sequence>
<evidence type="ECO:0000313" key="3">
    <source>
        <dbReference type="EMBL" id="WOL08858.1"/>
    </source>
</evidence>
<proteinExistence type="predicted"/>
<dbReference type="GO" id="GO:0009507">
    <property type="term" value="C:chloroplast"/>
    <property type="evidence" value="ECO:0007669"/>
    <property type="project" value="UniProtKB-ARBA"/>
</dbReference>
<feature type="domain" description="AMP-activated protein kinase glycogen-binding" evidence="2">
    <location>
        <begin position="434"/>
        <end position="507"/>
    </location>
</feature>
<keyword evidence="4" id="KW-1185">Reference proteome</keyword>
<dbReference type="EMBL" id="CP136894">
    <property type="protein sequence ID" value="WOL08858.1"/>
    <property type="molecule type" value="Genomic_DNA"/>
</dbReference>
<organism evidence="3 4">
    <name type="scientific">Canna indica</name>
    <name type="common">Indian-shot</name>
    <dbReference type="NCBI Taxonomy" id="4628"/>
    <lineage>
        <taxon>Eukaryota</taxon>
        <taxon>Viridiplantae</taxon>
        <taxon>Streptophyta</taxon>
        <taxon>Embryophyta</taxon>
        <taxon>Tracheophyta</taxon>
        <taxon>Spermatophyta</taxon>
        <taxon>Magnoliopsida</taxon>
        <taxon>Liliopsida</taxon>
        <taxon>Zingiberales</taxon>
        <taxon>Cannaceae</taxon>
        <taxon>Canna</taxon>
    </lineage>
</organism>
<keyword evidence="1" id="KW-0175">Coiled coil</keyword>
<dbReference type="SUPFAM" id="SSF81296">
    <property type="entry name" value="E set domains"/>
    <property type="match status" value="1"/>
</dbReference>
<evidence type="ECO:0000313" key="4">
    <source>
        <dbReference type="Proteomes" id="UP001327560"/>
    </source>
</evidence>
<feature type="coiled-coil region" evidence="1">
    <location>
        <begin position="375"/>
        <end position="427"/>
    </location>
</feature>
<name>A0AAQ3KKV2_9LILI</name>
<dbReference type="InterPro" id="IPR014756">
    <property type="entry name" value="Ig_E-set"/>
</dbReference>
<evidence type="ECO:0000259" key="2">
    <source>
        <dbReference type="Pfam" id="PF16561"/>
    </source>
</evidence>
<accession>A0AAQ3KKV2</accession>
<reference evidence="3 4" key="1">
    <citation type="submission" date="2023-10" db="EMBL/GenBank/DDBJ databases">
        <title>Chromosome-scale genome assembly provides insights into flower coloration mechanisms of Canna indica.</title>
        <authorList>
            <person name="Li C."/>
        </authorList>
    </citation>
    <scope>NUCLEOTIDE SEQUENCE [LARGE SCALE GENOMIC DNA]</scope>
    <source>
        <tissue evidence="3">Flower</tissue>
    </source>
</reference>
<dbReference type="AlphaFoldDB" id="A0AAQ3KKV2"/>
<dbReference type="InterPro" id="IPR013783">
    <property type="entry name" value="Ig-like_fold"/>
</dbReference>
<dbReference type="InterPro" id="IPR032640">
    <property type="entry name" value="AMPK1_CBM"/>
</dbReference>
<dbReference type="CDD" id="cd02859">
    <property type="entry name" value="E_set_AMPKbeta_like_N"/>
    <property type="match status" value="1"/>
</dbReference>
<dbReference type="PANTHER" id="PTHR47434">
    <property type="entry name" value="PROTEIN PTST HOMOLOG 3, CHLOROPLASTIC"/>
    <property type="match status" value="1"/>
</dbReference>
<dbReference type="Proteomes" id="UP001327560">
    <property type="component" value="Chromosome 5"/>
</dbReference>
<dbReference type="PANTHER" id="PTHR47434:SF1">
    <property type="entry name" value="PROTEIN PTST HOMOLOG 2, CHLOROPLASTIC"/>
    <property type="match status" value="1"/>
</dbReference>
<dbReference type="Gene3D" id="2.60.40.10">
    <property type="entry name" value="Immunoglobulins"/>
    <property type="match status" value="1"/>
</dbReference>